<evidence type="ECO:0000313" key="3">
    <source>
        <dbReference type="Proteomes" id="UP001623660"/>
    </source>
</evidence>
<reference evidence="2 3" key="1">
    <citation type="submission" date="2024-11" db="EMBL/GenBank/DDBJ databases">
        <authorList>
            <person name="Heng Y.C."/>
            <person name="Lim A.C.H."/>
            <person name="Lee J.K.Y."/>
            <person name="Kittelmann S."/>
        </authorList>
    </citation>
    <scope>NUCLEOTIDE SEQUENCE [LARGE SCALE GENOMIC DNA]</scope>
    <source>
        <strain evidence="2 3">WILCCON 0269</strain>
    </source>
</reference>
<evidence type="ECO:0000256" key="1">
    <source>
        <dbReference type="SAM" id="SignalP"/>
    </source>
</evidence>
<keyword evidence="1" id="KW-0732">Signal</keyword>
<organism evidence="2 3">
    <name type="scientific">Candidatus Clostridium eludens</name>
    <dbReference type="NCBI Taxonomy" id="3381663"/>
    <lineage>
        <taxon>Bacteria</taxon>
        <taxon>Bacillati</taxon>
        <taxon>Bacillota</taxon>
        <taxon>Clostridia</taxon>
        <taxon>Eubacteriales</taxon>
        <taxon>Clostridiaceae</taxon>
        <taxon>Clostridium</taxon>
    </lineage>
</organism>
<name>A0ABW8SMW1_9CLOT</name>
<proteinExistence type="predicted"/>
<gene>
    <name evidence="2" type="ORF">ACJDU8_17890</name>
</gene>
<evidence type="ECO:0000313" key="2">
    <source>
        <dbReference type="EMBL" id="MFL0197419.1"/>
    </source>
</evidence>
<feature type="signal peptide" evidence="1">
    <location>
        <begin position="1"/>
        <end position="27"/>
    </location>
</feature>
<comment type="caution">
    <text evidence="2">The sequence shown here is derived from an EMBL/GenBank/DDBJ whole genome shotgun (WGS) entry which is preliminary data.</text>
</comment>
<dbReference type="RefSeq" id="WP_406793524.1">
    <property type="nucleotide sequence ID" value="NZ_JBJHZX010000030.1"/>
</dbReference>
<keyword evidence="3" id="KW-1185">Reference proteome</keyword>
<feature type="chain" id="PRO_5046009924" evidence="1">
    <location>
        <begin position="28"/>
        <end position="254"/>
    </location>
</feature>
<protein>
    <submittedName>
        <fullName evidence="2">Uncharacterized protein</fullName>
    </submittedName>
</protein>
<dbReference type="Proteomes" id="UP001623660">
    <property type="component" value="Unassembled WGS sequence"/>
</dbReference>
<dbReference type="EMBL" id="JBJHZX010000030">
    <property type="protein sequence ID" value="MFL0197419.1"/>
    <property type="molecule type" value="Genomic_DNA"/>
</dbReference>
<sequence length="254" mass="28824">MRIKKYIFSLFIISVLLFSMNPITVFADSPVTSTDFYKAYIDVDIVKTAKEKGVIDQKIATYLHSSKNPIDVKAAVINALGWKYEGKSNAENYVKLIYSNDIDKLDVDSLSGDEIFCISYMMALDNYFHVDKALLLMEKAYEKNNTSFTIAVVRSILKGQAIISDINNWGMIWSNTESVLNDKTLVKDMRQEAVDNIVGYMKLYEKYSTDTTTTANTNRMWGSTRYDTSAKICEQGWTQSDYVVIASGEPFLIL</sequence>
<accession>A0ABW8SMW1</accession>